<protein>
    <submittedName>
        <fullName evidence="3">Alpha/beta hydrolase</fullName>
    </submittedName>
</protein>
<feature type="domain" description="BD-FAE-like" evidence="2">
    <location>
        <begin position="80"/>
        <end position="274"/>
    </location>
</feature>
<evidence type="ECO:0000313" key="4">
    <source>
        <dbReference type="Proteomes" id="UP001160301"/>
    </source>
</evidence>
<dbReference type="EMBL" id="JARZHI010000013">
    <property type="protein sequence ID" value="MDI1431314.1"/>
    <property type="molecule type" value="Genomic_DNA"/>
</dbReference>
<dbReference type="InterPro" id="IPR049492">
    <property type="entry name" value="BD-FAE-like_dom"/>
</dbReference>
<comment type="caution">
    <text evidence="3">The sequence shown here is derived from an EMBL/GenBank/DDBJ whole genome shotgun (WGS) entry which is preliminary data.</text>
</comment>
<dbReference type="SUPFAM" id="SSF53474">
    <property type="entry name" value="alpha/beta-Hydrolases"/>
    <property type="match status" value="1"/>
</dbReference>
<dbReference type="InterPro" id="IPR029058">
    <property type="entry name" value="AB_hydrolase_fold"/>
</dbReference>
<dbReference type="Pfam" id="PF20434">
    <property type="entry name" value="BD-FAE"/>
    <property type="match status" value="1"/>
</dbReference>
<dbReference type="PANTHER" id="PTHR48081">
    <property type="entry name" value="AB HYDROLASE SUPERFAMILY PROTEIN C4A8.06C"/>
    <property type="match status" value="1"/>
</dbReference>
<evidence type="ECO:0000313" key="3">
    <source>
        <dbReference type="EMBL" id="MDI1431314.1"/>
    </source>
</evidence>
<sequence>MTYVLPSPRRVLHVARVLRRIGQIGGLALSLASLVGCGGDLGDPSEELTAEAQAASCVAEPMLISYGSEPDQFGELRVPKGRGPHPVAVLLHGGCWTTIFGLEQMSDMGEDLTQRGIATWNVEFRRITYGGTDSGHPETFLDVGAAIDKLRTLAPIYDLDLDEVVTVGHSAGGHLGVWAAARPNLPTTSPIRGTNPLPLSAAVSLAGVLDIADPVARGACGTLADQLLGGTPTDVPERYAESNPSELVPIGVRQVLIHGTADDIIPLSSSENYREHARDAGDHVSLKKVHNADHFDVITPTSPKWPQVRGRILSAF</sequence>
<reference evidence="3 4" key="1">
    <citation type="submission" date="2023-04" db="EMBL/GenBank/DDBJ databases">
        <title>The genome sequence of Polyangium sorediatum DSM14670.</title>
        <authorList>
            <person name="Zhang X."/>
        </authorList>
    </citation>
    <scope>NUCLEOTIDE SEQUENCE [LARGE SCALE GENOMIC DNA]</scope>
    <source>
        <strain evidence="3 4">DSM 14670</strain>
    </source>
</reference>
<dbReference type="GO" id="GO:0016787">
    <property type="term" value="F:hydrolase activity"/>
    <property type="evidence" value="ECO:0007669"/>
    <property type="project" value="UniProtKB-KW"/>
</dbReference>
<dbReference type="PANTHER" id="PTHR48081:SF33">
    <property type="entry name" value="KYNURENINE FORMAMIDASE"/>
    <property type="match status" value="1"/>
</dbReference>
<proteinExistence type="predicted"/>
<evidence type="ECO:0000259" key="2">
    <source>
        <dbReference type="Pfam" id="PF20434"/>
    </source>
</evidence>
<name>A0ABT6NSK0_9BACT</name>
<organism evidence="3 4">
    <name type="scientific">Polyangium sorediatum</name>
    <dbReference type="NCBI Taxonomy" id="889274"/>
    <lineage>
        <taxon>Bacteria</taxon>
        <taxon>Pseudomonadati</taxon>
        <taxon>Myxococcota</taxon>
        <taxon>Polyangia</taxon>
        <taxon>Polyangiales</taxon>
        <taxon>Polyangiaceae</taxon>
        <taxon>Polyangium</taxon>
    </lineage>
</organism>
<gene>
    <name evidence="3" type="ORF">QHF89_17600</name>
</gene>
<keyword evidence="4" id="KW-1185">Reference proteome</keyword>
<evidence type="ECO:0000256" key="1">
    <source>
        <dbReference type="ARBA" id="ARBA00022801"/>
    </source>
</evidence>
<dbReference type="InterPro" id="IPR050300">
    <property type="entry name" value="GDXG_lipolytic_enzyme"/>
</dbReference>
<dbReference type="RefSeq" id="WP_136969262.1">
    <property type="nucleotide sequence ID" value="NZ_JARZHI010000013.1"/>
</dbReference>
<dbReference type="Gene3D" id="3.40.50.1820">
    <property type="entry name" value="alpha/beta hydrolase"/>
    <property type="match status" value="1"/>
</dbReference>
<dbReference type="Proteomes" id="UP001160301">
    <property type="component" value="Unassembled WGS sequence"/>
</dbReference>
<keyword evidence="1 3" id="KW-0378">Hydrolase</keyword>
<accession>A0ABT6NSK0</accession>